<evidence type="ECO:0000256" key="2">
    <source>
        <dbReference type="SAM" id="Phobius"/>
    </source>
</evidence>
<keyword evidence="2" id="KW-0472">Membrane</keyword>
<gene>
    <name evidence="3" type="ORF">A6D6_02673</name>
</gene>
<keyword evidence="4" id="KW-1185">Reference proteome</keyword>
<proteinExistence type="predicted"/>
<comment type="caution">
    <text evidence="3">The sequence shown here is derived from an EMBL/GenBank/DDBJ whole genome shotgun (WGS) entry which is preliminary data.</text>
</comment>
<feature type="transmembrane region" description="Helical" evidence="2">
    <location>
        <begin position="9"/>
        <end position="27"/>
    </location>
</feature>
<dbReference type="RefSeq" id="WP_159661020.1">
    <property type="nucleotide sequence ID" value="NZ_AQPF01000023.1"/>
</dbReference>
<dbReference type="EMBL" id="AQPF01000023">
    <property type="protein sequence ID" value="KAF0804909.1"/>
    <property type="molecule type" value="Genomic_DNA"/>
</dbReference>
<organism evidence="3 4">
    <name type="scientific">Alcanivorax xiamenensis</name>
    <dbReference type="NCBI Taxonomy" id="1177156"/>
    <lineage>
        <taxon>Bacteria</taxon>
        <taxon>Pseudomonadati</taxon>
        <taxon>Pseudomonadota</taxon>
        <taxon>Gammaproteobacteria</taxon>
        <taxon>Oceanospirillales</taxon>
        <taxon>Alcanivoracaceae</taxon>
        <taxon>Alcanivorax</taxon>
    </lineage>
</organism>
<protein>
    <submittedName>
        <fullName evidence="3">Uncharacterized protein</fullName>
    </submittedName>
</protein>
<feature type="region of interest" description="Disordered" evidence="1">
    <location>
        <begin position="65"/>
        <end position="107"/>
    </location>
</feature>
<evidence type="ECO:0000256" key="1">
    <source>
        <dbReference type="SAM" id="MobiDB-lite"/>
    </source>
</evidence>
<evidence type="ECO:0000313" key="3">
    <source>
        <dbReference type="EMBL" id="KAF0804909.1"/>
    </source>
</evidence>
<reference evidence="3 4" key="1">
    <citation type="submission" date="2012-09" db="EMBL/GenBank/DDBJ databases">
        <title>Genome Sequence of alkane-degrading Bacterium Alcanivorax sp. 6-D-6.</title>
        <authorList>
            <person name="Lai Q."/>
            <person name="Shao Z."/>
        </authorList>
    </citation>
    <scope>NUCLEOTIDE SEQUENCE [LARGE SCALE GENOMIC DNA]</scope>
    <source>
        <strain evidence="3 4">6-D-6</strain>
    </source>
</reference>
<evidence type="ECO:0000313" key="4">
    <source>
        <dbReference type="Proteomes" id="UP000771797"/>
    </source>
</evidence>
<dbReference type="Proteomes" id="UP000771797">
    <property type="component" value="Unassembled WGS sequence"/>
</dbReference>
<accession>A0ABQ6Y6D8</accession>
<sequence>MNFLEPPKWVFPGTLIITPLLMAGSVFSPAEVVGDICAIVLFVYSAAVLARVFWAFSGLRDRRKWQGRGHMPPKAAPPEPPAQYMSGNGSRPPHRNPTRPPDQSNTELTIRVDSSRGVLKKLEAVLSEIYQETGVQVHHLDVSWADISTVGRPGQAMISDVAGQMSVGGELQPMTSGDS</sequence>
<keyword evidence="2" id="KW-0812">Transmembrane</keyword>
<keyword evidence="2" id="KW-1133">Transmembrane helix</keyword>
<name>A0ABQ6Y6D8_9GAMM</name>
<feature type="transmembrane region" description="Helical" evidence="2">
    <location>
        <begin position="33"/>
        <end position="54"/>
    </location>
</feature>